<dbReference type="SUPFAM" id="SSF51735">
    <property type="entry name" value="NAD(P)-binding Rossmann-fold domains"/>
    <property type="match status" value="1"/>
</dbReference>
<proteinExistence type="inferred from homology"/>
<dbReference type="Proteomes" id="UP000315364">
    <property type="component" value="Chromosome"/>
</dbReference>
<evidence type="ECO:0000256" key="9">
    <source>
        <dbReference type="ARBA" id="ARBA00038983"/>
    </source>
</evidence>
<dbReference type="InterPro" id="IPR000846">
    <property type="entry name" value="DapB_N"/>
</dbReference>
<evidence type="ECO:0000256" key="7">
    <source>
        <dbReference type="ARBA" id="ARBA00023154"/>
    </source>
</evidence>
<feature type="domain" description="Dihydrodipicolinate reductase C-terminal" evidence="13">
    <location>
        <begin position="128"/>
        <end position="238"/>
    </location>
</feature>
<accession>A0A5B8LNT3</accession>
<feature type="domain" description="Dihydrodipicolinate reductase N-terminal" evidence="12">
    <location>
        <begin position="1"/>
        <end position="118"/>
    </location>
</feature>
<evidence type="ECO:0000256" key="1">
    <source>
        <dbReference type="ARBA" id="ARBA00006642"/>
    </source>
</evidence>
<dbReference type="GO" id="GO:0008839">
    <property type="term" value="F:4-hydroxy-tetrahydrodipicolinate reductase"/>
    <property type="evidence" value="ECO:0007669"/>
    <property type="project" value="UniProtKB-EC"/>
</dbReference>
<dbReference type="PANTHER" id="PTHR20836">
    <property type="entry name" value="DIHYDRODIPICOLINATE REDUCTASE"/>
    <property type="match status" value="1"/>
</dbReference>
<evidence type="ECO:0000259" key="13">
    <source>
        <dbReference type="Pfam" id="PF05173"/>
    </source>
</evidence>
<comment type="catalytic activity">
    <reaction evidence="11">
        <text>(S)-2,3,4,5-tetrahydrodipicolinate + NAD(+) + H2O = (2S,4S)-4-hydroxy-2,3,4,5-tetrahydrodipicolinate + NADH + H(+)</text>
        <dbReference type="Rhea" id="RHEA:35323"/>
        <dbReference type="ChEBI" id="CHEBI:15377"/>
        <dbReference type="ChEBI" id="CHEBI:15378"/>
        <dbReference type="ChEBI" id="CHEBI:16845"/>
        <dbReference type="ChEBI" id="CHEBI:57540"/>
        <dbReference type="ChEBI" id="CHEBI:57945"/>
        <dbReference type="ChEBI" id="CHEBI:67139"/>
        <dbReference type="EC" id="1.17.1.8"/>
    </reaction>
</comment>
<evidence type="ECO:0000256" key="8">
    <source>
        <dbReference type="ARBA" id="ARBA00037922"/>
    </source>
</evidence>
<keyword evidence="15" id="KW-1185">Reference proteome</keyword>
<gene>
    <name evidence="14" type="ORF">FPZ08_02690</name>
</gene>
<dbReference type="GO" id="GO:0019877">
    <property type="term" value="P:diaminopimelate biosynthetic process"/>
    <property type="evidence" value="ECO:0007669"/>
    <property type="project" value="UniProtKB-KW"/>
</dbReference>
<sequence length="243" mass="25808">MRIAVFGASGRVGTRLVEAILTDPGLELAAAHVSPGSPWIGRQVGNTVVEYRPAEAAINAHCDAIIDFSSPSGSLYLQRMAGQRPVPIVIGTTGFAEADLAEIQAAARYRPILTGANFALGFTEFARNARQFAAAHPGARVSIEETYHRRKKRAPSGTSLLLARTLRDAQAAAGASPPEPEIHVHRVGDTVGINEVRFDLGDSEMRFTFSVQTIAAYARGALAAAIQLVESGLGPGRYDAFDL</sequence>
<evidence type="ECO:0000256" key="4">
    <source>
        <dbReference type="ARBA" id="ARBA00022915"/>
    </source>
</evidence>
<dbReference type="InterPro" id="IPR022663">
    <property type="entry name" value="DapB_C"/>
</dbReference>
<keyword evidence="7" id="KW-0457">Lysine biosynthesis</keyword>
<dbReference type="InterPro" id="IPR023940">
    <property type="entry name" value="DHDPR_bac"/>
</dbReference>
<dbReference type="SUPFAM" id="SSF55347">
    <property type="entry name" value="Glyceraldehyde-3-phosphate dehydrogenase-like, C-terminal domain"/>
    <property type="match status" value="1"/>
</dbReference>
<comment type="similarity">
    <text evidence="1">Belongs to the DapB family.</text>
</comment>
<dbReference type="Gene3D" id="3.40.50.720">
    <property type="entry name" value="NAD(P)-binding Rossmann-like Domain"/>
    <property type="match status" value="1"/>
</dbReference>
<keyword evidence="6" id="KW-0520">NAD</keyword>
<dbReference type="CDD" id="cd02274">
    <property type="entry name" value="DHDPR_N"/>
    <property type="match status" value="1"/>
</dbReference>
<dbReference type="EC" id="1.17.1.8" evidence="9"/>
<dbReference type="AlphaFoldDB" id="A0A5B8LNT3"/>
<dbReference type="RefSeq" id="WP_146288555.1">
    <property type="nucleotide sequence ID" value="NZ_CP042304.1"/>
</dbReference>
<evidence type="ECO:0000313" key="15">
    <source>
        <dbReference type="Proteomes" id="UP000315364"/>
    </source>
</evidence>
<evidence type="ECO:0000256" key="3">
    <source>
        <dbReference type="ARBA" id="ARBA00022857"/>
    </source>
</evidence>
<protein>
    <recommendedName>
        <fullName evidence="9">4-hydroxy-tetrahydrodipicolinate reductase</fullName>
        <ecNumber evidence="9">1.17.1.8</ecNumber>
    </recommendedName>
</protein>
<evidence type="ECO:0000256" key="2">
    <source>
        <dbReference type="ARBA" id="ARBA00022605"/>
    </source>
</evidence>
<keyword evidence="2" id="KW-0028">Amino-acid biosynthesis</keyword>
<keyword evidence="4" id="KW-0220">Diaminopimelate biosynthesis</keyword>
<dbReference type="EMBL" id="CP042304">
    <property type="protein sequence ID" value="QDZ09746.1"/>
    <property type="molecule type" value="Genomic_DNA"/>
</dbReference>
<evidence type="ECO:0000259" key="12">
    <source>
        <dbReference type="Pfam" id="PF01113"/>
    </source>
</evidence>
<dbReference type="Pfam" id="PF05173">
    <property type="entry name" value="DapB_C"/>
    <property type="match status" value="1"/>
</dbReference>
<evidence type="ECO:0000256" key="10">
    <source>
        <dbReference type="ARBA" id="ARBA00049080"/>
    </source>
</evidence>
<dbReference type="Gene3D" id="3.30.360.10">
    <property type="entry name" value="Dihydrodipicolinate Reductase, domain 2"/>
    <property type="match status" value="1"/>
</dbReference>
<keyword evidence="3" id="KW-0521">NADP</keyword>
<keyword evidence="5" id="KW-0560">Oxidoreductase</keyword>
<dbReference type="PIRSF" id="PIRSF000161">
    <property type="entry name" value="DHPR"/>
    <property type="match status" value="1"/>
</dbReference>
<dbReference type="Pfam" id="PF01113">
    <property type="entry name" value="DapB_N"/>
    <property type="match status" value="1"/>
</dbReference>
<reference evidence="14 15" key="1">
    <citation type="submission" date="2019-07" db="EMBL/GenBank/DDBJ databases">
        <title>Full genome sequence of Devosia sp. Gsoil 520.</title>
        <authorList>
            <person name="Im W.-T."/>
        </authorList>
    </citation>
    <scope>NUCLEOTIDE SEQUENCE [LARGE SCALE GENOMIC DNA]</scope>
    <source>
        <strain evidence="14 15">Gsoil 520</strain>
    </source>
</reference>
<comment type="pathway">
    <text evidence="8">Amino-acid biosynthesis; L-lysine biosynthesis via DAP pathway; (S)-tetrahydrodipicolinate from L-aspartate: step 4/4.</text>
</comment>
<evidence type="ECO:0000313" key="14">
    <source>
        <dbReference type="EMBL" id="QDZ09746.1"/>
    </source>
</evidence>
<comment type="catalytic activity">
    <reaction evidence="10">
        <text>(S)-2,3,4,5-tetrahydrodipicolinate + NADP(+) + H2O = (2S,4S)-4-hydroxy-2,3,4,5-tetrahydrodipicolinate + NADPH + H(+)</text>
        <dbReference type="Rhea" id="RHEA:35331"/>
        <dbReference type="ChEBI" id="CHEBI:15377"/>
        <dbReference type="ChEBI" id="CHEBI:15378"/>
        <dbReference type="ChEBI" id="CHEBI:16845"/>
        <dbReference type="ChEBI" id="CHEBI:57783"/>
        <dbReference type="ChEBI" id="CHEBI:58349"/>
        <dbReference type="ChEBI" id="CHEBI:67139"/>
        <dbReference type="EC" id="1.17.1.8"/>
    </reaction>
</comment>
<dbReference type="GO" id="GO:0009089">
    <property type="term" value="P:lysine biosynthetic process via diaminopimelate"/>
    <property type="evidence" value="ECO:0007669"/>
    <property type="project" value="InterPro"/>
</dbReference>
<evidence type="ECO:0000256" key="5">
    <source>
        <dbReference type="ARBA" id="ARBA00023002"/>
    </source>
</evidence>
<dbReference type="InterPro" id="IPR036291">
    <property type="entry name" value="NAD(P)-bd_dom_sf"/>
</dbReference>
<dbReference type="KEGG" id="dea:FPZ08_02690"/>
<dbReference type="GO" id="GO:0005829">
    <property type="term" value="C:cytosol"/>
    <property type="evidence" value="ECO:0007669"/>
    <property type="project" value="TreeGrafter"/>
</dbReference>
<name>A0A5B8LNT3_9HYPH</name>
<dbReference type="PANTHER" id="PTHR20836:SF0">
    <property type="entry name" value="4-HYDROXY-TETRAHYDRODIPICOLINATE REDUCTASE 1, CHLOROPLASTIC-RELATED"/>
    <property type="match status" value="1"/>
</dbReference>
<organism evidence="14 15">
    <name type="scientific">Devosia ginsengisoli</name>
    <dbReference type="NCBI Taxonomy" id="400770"/>
    <lineage>
        <taxon>Bacteria</taxon>
        <taxon>Pseudomonadati</taxon>
        <taxon>Pseudomonadota</taxon>
        <taxon>Alphaproteobacteria</taxon>
        <taxon>Hyphomicrobiales</taxon>
        <taxon>Devosiaceae</taxon>
        <taxon>Devosia</taxon>
    </lineage>
</organism>
<evidence type="ECO:0000256" key="6">
    <source>
        <dbReference type="ARBA" id="ARBA00023027"/>
    </source>
</evidence>
<evidence type="ECO:0000256" key="11">
    <source>
        <dbReference type="ARBA" id="ARBA00049396"/>
    </source>
</evidence>
<dbReference type="OrthoDB" id="9790352at2"/>